<proteinExistence type="predicted"/>
<accession>A0A4Y8JZ27</accession>
<evidence type="ECO:0000313" key="1">
    <source>
        <dbReference type="EMBL" id="TFD34127.1"/>
    </source>
</evidence>
<gene>
    <name evidence="1" type="ORF">E3T49_00160</name>
</gene>
<sequence>MLQPSAAVYSLIRGAQMRDSRLYPRTDDAFTSTSFADLINEDAANYCCSHCMSITQMSAYGWLVRREPRVESSDGLLGCVEQQNKSFQGMEIGGGFRWTTFTALRALGIAAESGSARLVSA</sequence>
<dbReference type="AlphaFoldDB" id="A0A4Y8JZ27"/>
<evidence type="ECO:0000313" key="2">
    <source>
        <dbReference type="Proteomes" id="UP000297472"/>
    </source>
</evidence>
<dbReference type="EMBL" id="SOHA01000001">
    <property type="protein sequence ID" value="TFD34127.1"/>
    <property type="molecule type" value="Genomic_DNA"/>
</dbReference>
<protein>
    <submittedName>
        <fullName evidence="1">Uncharacterized protein</fullName>
    </submittedName>
</protein>
<organism evidence="1 2">
    <name type="scientific">Cryobacterium cryoconiti</name>
    <dbReference type="NCBI Taxonomy" id="1259239"/>
    <lineage>
        <taxon>Bacteria</taxon>
        <taxon>Bacillati</taxon>
        <taxon>Actinomycetota</taxon>
        <taxon>Actinomycetes</taxon>
        <taxon>Micrococcales</taxon>
        <taxon>Microbacteriaceae</taxon>
        <taxon>Cryobacterium</taxon>
    </lineage>
</organism>
<name>A0A4Y8JZ27_9MICO</name>
<dbReference type="Proteomes" id="UP000297472">
    <property type="component" value="Unassembled WGS sequence"/>
</dbReference>
<keyword evidence="2" id="KW-1185">Reference proteome</keyword>
<comment type="caution">
    <text evidence="1">The sequence shown here is derived from an EMBL/GenBank/DDBJ whole genome shotgun (WGS) entry which is preliminary data.</text>
</comment>
<reference evidence="1 2" key="1">
    <citation type="submission" date="2019-03" db="EMBL/GenBank/DDBJ databases">
        <title>Genomics of glacier-inhabiting Cryobacterium strains.</title>
        <authorList>
            <person name="Liu Q."/>
            <person name="Xin Y.-H."/>
        </authorList>
    </citation>
    <scope>NUCLEOTIDE SEQUENCE [LARGE SCALE GENOMIC DNA]</scope>
    <source>
        <strain evidence="1 2">TMT1-51</strain>
    </source>
</reference>